<dbReference type="EMBL" id="CP071446">
    <property type="protein sequence ID" value="QTA37632.1"/>
    <property type="molecule type" value="Genomic_DNA"/>
</dbReference>
<evidence type="ECO:0008006" key="3">
    <source>
        <dbReference type="Google" id="ProtNLM"/>
    </source>
</evidence>
<name>A0ABX7S553_9BACT</name>
<keyword evidence="2" id="KW-1185">Reference proteome</keyword>
<reference evidence="1 2" key="1">
    <citation type="submission" date="2021-03" db="EMBL/GenBank/DDBJ databases">
        <title>Thermosipho ferrireducens sp.nov., an anaerobic thermophilic iron-reducing bacterium isolated from a deep-sea hydrothermal sulfide deposits.</title>
        <authorList>
            <person name="Zeng X."/>
            <person name="Chen Y."/>
            <person name="Shao Z."/>
        </authorList>
    </citation>
    <scope>NUCLEOTIDE SEQUENCE [LARGE SCALE GENOMIC DNA]</scope>
    <source>
        <strain evidence="1 2">JL129W03</strain>
    </source>
</reference>
<dbReference type="RefSeq" id="WP_207566356.1">
    <property type="nucleotide sequence ID" value="NZ_CP071446.1"/>
</dbReference>
<organism evidence="1 2">
    <name type="scientific">Thermosipho ferrireducens</name>
    <dbReference type="NCBI Taxonomy" id="2571116"/>
    <lineage>
        <taxon>Bacteria</taxon>
        <taxon>Thermotogati</taxon>
        <taxon>Thermotogota</taxon>
        <taxon>Thermotogae</taxon>
        <taxon>Thermotogales</taxon>
        <taxon>Fervidobacteriaceae</taxon>
        <taxon>Thermosipho</taxon>
    </lineage>
</organism>
<protein>
    <recommendedName>
        <fullName evidence="3">Tfp pilus assembly protein ATPase PilM-like protein</fullName>
    </recommendedName>
</protein>
<sequence length="289" mass="33579">MKKLKISSYGVLQKEFKQHIEDIIVVNIPWDLLLHVKIETPPITNEKELKKFLKFEISQNISMETNEFFFDYLPSQGGITHALVIKNSDLTLFLENIYEKNVPEPDILYPDILRELLPVKKFPGVWIYFILSKEYSGTVIMDSDKFLNIRFSELSLQNVSQIILDETGFTLFEIEESRNEELTSEARKIFTVLMQDLLAEIERDMLVTINTTGENFNIDMVEGISIISESSLFYEILRENIDFTTLIREKYMAPDFIIQIKKNTLTGLTGLLLRGGYELGKVKSLQWKN</sequence>
<dbReference type="InterPro" id="IPR043129">
    <property type="entry name" value="ATPase_NBD"/>
</dbReference>
<dbReference type="Proteomes" id="UP000671862">
    <property type="component" value="Chromosome"/>
</dbReference>
<evidence type="ECO:0000313" key="1">
    <source>
        <dbReference type="EMBL" id="QTA37632.1"/>
    </source>
</evidence>
<gene>
    <name evidence="1" type="ORF">JYK00_07830</name>
</gene>
<evidence type="ECO:0000313" key="2">
    <source>
        <dbReference type="Proteomes" id="UP000671862"/>
    </source>
</evidence>
<dbReference type="SUPFAM" id="SSF53067">
    <property type="entry name" value="Actin-like ATPase domain"/>
    <property type="match status" value="1"/>
</dbReference>
<proteinExistence type="predicted"/>
<accession>A0ABX7S553</accession>